<keyword evidence="2" id="KW-1185">Reference proteome</keyword>
<gene>
    <name evidence="1" type="ORF">NDU88_007529</name>
</gene>
<comment type="caution">
    <text evidence="1">The sequence shown here is derived from an EMBL/GenBank/DDBJ whole genome shotgun (WGS) entry which is preliminary data.</text>
</comment>
<protein>
    <recommendedName>
        <fullName evidence="3">Secreted protein</fullName>
    </recommendedName>
</protein>
<sequence>MCPVRAACVYAQRMRKRCVQFIWPVFMLSMRGSGVPSSCSMCLCSAHEEALCPVRAACVYAQRMRKRFLLSQKIGTEFFPLVLFSDEGAATCIPTRGWYPAALSFL</sequence>
<evidence type="ECO:0000313" key="1">
    <source>
        <dbReference type="EMBL" id="KAJ1102483.1"/>
    </source>
</evidence>
<name>A0AAV7MKI2_PLEWA</name>
<dbReference type="EMBL" id="JANPWB010000014">
    <property type="protein sequence ID" value="KAJ1102483.1"/>
    <property type="molecule type" value="Genomic_DNA"/>
</dbReference>
<evidence type="ECO:0000313" key="2">
    <source>
        <dbReference type="Proteomes" id="UP001066276"/>
    </source>
</evidence>
<accession>A0AAV7MKI2</accession>
<evidence type="ECO:0008006" key="3">
    <source>
        <dbReference type="Google" id="ProtNLM"/>
    </source>
</evidence>
<proteinExistence type="predicted"/>
<dbReference type="AlphaFoldDB" id="A0AAV7MKI2"/>
<reference evidence="1" key="1">
    <citation type="journal article" date="2022" name="bioRxiv">
        <title>Sequencing and chromosome-scale assembly of the giantPleurodeles waltlgenome.</title>
        <authorList>
            <person name="Brown T."/>
            <person name="Elewa A."/>
            <person name="Iarovenko S."/>
            <person name="Subramanian E."/>
            <person name="Araus A.J."/>
            <person name="Petzold A."/>
            <person name="Susuki M."/>
            <person name="Suzuki K.-i.T."/>
            <person name="Hayashi T."/>
            <person name="Toyoda A."/>
            <person name="Oliveira C."/>
            <person name="Osipova E."/>
            <person name="Leigh N.D."/>
            <person name="Simon A."/>
            <person name="Yun M.H."/>
        </authorList>
    </citation>
    <scope>NUCLEOTIDE SEQUENCE</scope>
    <source>
        <strain evidence="1">20211129_DDA</strain>
        <tissue evidence="1">Liver</tissue>
    </source>
</reference>
<dbReference type="Proteomes" id="UP001066276">
    <property type="component" value="Chromosome 10"/>
</dbReference>
<organism evidence="1 2">
    <name type="scientific">Pleurodeles waltl</name>
    <name type="common">Iberian ribbed newt</name>
    <dbReference type="NCBI Taxonomy" id="8319"/>
    <lineage>
        <taxon>Eukaryota</taxon>
        <taxon>Metazoa</taxon>
        <taxon>Chordata</taxon>
        <taxon>Craniata</taxon>
        <taxon>Vertebrata</taxon>
        <taxon>Euteleostomi</taxon>
        <taxon>Amphibia</taxon>
        <taxon>Batrachia</taxon>
        <taxon>Caudata</taxon>
        <taxon>Salamandroidea</taxon>
        <taxon>Salamandridae</taxon>
        <taxon>Pleurodelinae</taxon>
        <taxon>Pleurodeles</taxon>
    </lineage>
</organism>